<dbReference type="AlphaFoldDB" id="A0A367ZKD2"/>
<dbReference type="InterPro" id="IPR004193">
    <property type="entry name" value="Glyco_hydro_13_N"/>
</dbReference>
<feature type="compositionally biased region" description="Polar residues" evidence="9">
    <location>
        <begin position="390"/>
        <end position="409"/>
    </location>
</feature>
<dbReference type="Gene3D" id="3.20.20.80">
    <property type="entry name" value="Glycosidases"/>
    <property type="match status" value="1"/>
</dbReference>
<evidence type="ECO:0000256" key="5">
    <source>
        <dbReference type="ARBA" id="ARBA00023965"/>
    </source>
</evidence>
<feature type="signal peptide" evidence="10">
    <location>
        <begin position="1"/>
        <end position="24"/>
    </location>
</feature>
<evidence type="ECO:0000313" key="13">
    <source>
        <dbReference type="Proteomes" id="UP000252355"/>
    </source>
</evidence>
<feature type="compositionally biased region" description="Pro residues" evidence="9">
    <location>
        <begin position="414"/>
        <end position="432"/>
    </location>
</feature>
<dbReference type="Gene3D" id="2.60.40.10">
    <property type="entry name" value="Immunoglobulins"/>
    <property type="match status" value="1"/>
</dbReference>
<evidence type="ECO:0000256" key="4">
    <source>
        <dbReference type="ARBA" id="ARBA00023295"/>
    </source>
</evidence>
<evidence type="ECO:0000256" key="1">
    <source>
        <dbReference type="ARBA" id="ARBA00008061"/>
    </source>
</evidence>
<dbReference type="GO" id="GO:0005975">
    <property type="term" value="P:carbohydrate metabolic process"/>
    <property type="evidence" value="ECO:0007669"/>
    <property type="project" value="InterPro"/>
</dbReference>
<dbReference type="SMART" id="SM00642">
    <property type="entry name" value="Aamy"/>
    <property type="match status" value="1"/>
</dbReference>
<comment type="catalytic activity">
    <reaction evidence="5">
        <text>Hydrolysis of (1-&gt;6)-alpha-D-glucosidic linkages in pullulan, amylopectin and glycogen, and in the alpha- and beta-limit dextrins of amylopectin and glycogen.</text>
        <dbReference type="EC" id="3.2.1.41"/>
    </reaction>
</comment>
<gene>
    <name evidence="12" type="ORF">OZSIB_2859</name>
</gene>
<dbReference type="CDD" id="cd11341">
    <property type="entry name" value="AmyAc_Pullulanase_LD-like"/>
    <property type="match status" value="1"/>
</dbReference>
<evidence type="ECO:0000259" key="11">
    <source>
        <dbReference type="SMART" id="SM00642"/>
    </source>
</evidence>
<feature type="compositionally biased region" description="Polar residues" evidence="9">
    <location>
        <begin position="362"/>
        <end position="374"/>
    </location>
</feature>
<dbReference type="GO" id="GO:0030246">
    <property type="term" value="F:carbohydrate binding"/>
    <property type="evidence" value="ECO:0007669"/>
    <property type="project" value="InterPro"/>
</dbReference>
<dbReference type="InterPro" id="IPR006047">
    <property type="entry name" value="GH13_cat_dom"/>
</dbReference>
<accession>A0A367ZKD2</accession>
<evidence type="ECO:0000256" key="3">
    <source>
        <dbReference type="ARBA" id="ARBA00022801"/>
    </source>
</evidence>
<evidence type="ECO:0000256" key="6">
    <source>
        <dbReference type="ARBA" id="ARBA00024062"/>
    </source>
</evidence>
<evidence type="ECO:0000256" key="10">
    <source>
        <dbReference type="SAM" id="SignalP"/>
    </source>
</evidence>
<feature type="compositionally biased region" description="Pro residues" evidence="9">
    <location>
        <begin position="305"/>
        <end position="316"/>
    </location>
</feature>
<dbReference type="SUPFAM" id="SSF49452">
    <property type="entry name" value="Starch-binding domain-like"/>
    <property type="match status" value="1"/>
</dbReference>
<dbReference type="InterPro" id="IPR013784">
    <property type="entry name" value="Carb-bd-like_fold"/>
</dbReference>
<dbReference type="Pfam" id="PF03714">
    <property type="entry name" value="PUD"/>
    <property type="match status" value="1"/>
</dbReference>
<dbReference type="Proteomes" id="UP000252355">
    <property type="component" value="Unassembled WGS sequence"/>
</dbReference>
<dbReference type="SUPFAM" id="SSF51445">
    <property type="entry name" value="(Trans)glycosidases"/>
    <property type="match status" value="1"/>
</dbReference>
<protein>
    <recommendedName>
        <fullName evidence="6">pullulanase</fullName>
        <ecNumber evidence="6">3.2.1.41</ecNumber>
    </recommendedName>
    <alternativeName>
        <fullName evidence="7">Alpha-dextrin endo-1,6-alpha-glucosidase</fullName>
    </alternativeName>
    <alternativeName>
        <fullName evidence="8">Pullulan 6-glucanohydrolase</fullName>
    </alternativeName>
</protein>
<evidence type="ECO:0000256" key="2">
    <source>
        <dbReference type="ARBA" id="ARBA00022729"/>
    </source>
</evidence>
<dbReference type="InterPro" id="IPR013783">
    <property type="entry name" value="Ig-like_fold"/>
</dbReference>
<evidence type="ECO:0000256" key="9">
    <source>
        <dbReference type="SAM" id="MobiDB-lite"/>
    </source>
</evidence>
<dbReference type="GO" id="GO:0051060">
    <property type="term" value="F:pullulanase activity"/>
    <property type="evidence" value="ECO:0007669"/>
    <property type="project" value="UniProtKB-EC"/>
</dbReference>
<evidence type="ECO:0000256" key="7">
    <source>
        <dbReference type="ARBA" id="ARBA00029618"/>
    </source>
</evidence>
<dbReference type="InterPro" id="IPR040806">
    <property type="entry name" value="SpuA_C"/>
</dbReference>
<dbReference type="CDD" id="cd10315">
    <property type="entry name" value="CBM41_pullulanase"/>
    <property type="match status" value="1"/>
</dbReference>
<dbReference type="Pfam" id="PF18033">
    <property type="entry name" value="SpuA_C"/>
    <property type="match status" value="1"/>
</dbReference>
<keyword evidence="2 10" id="KW-0732">Signal</keyword>
<dbReference type="InterPro" id="IPR013780">
    <property type="entry name" value="Glyco_hydro_b"/>
</dbReference>
<organism evidence="12 13">
    <name type="scientific">Candidatus Ozemobacter sibiricus</name>
    <dbReference type="NCBI Taxonomy" id="2268124"/>
    <lineage>
        <taxon>Bacteria</taxon>
        <taxon>Candidatus Ozemobacteria</taxon>
        <taxon>Candidatus Ozemobacterales</taxon>
        <taxon>Candidatus Ozemobacteraceae</taxon>
        <taxon>Candidatus Ozemobacter</taxon>
    </lineage>
</organism>
<dbReference type="Gene3D" id="2.60.40.1110">
    <property type="match status" value="1"/>
</dbReference>
<comment type="caution">
    <text evidence="12">The sequence shown here is derived from an EMBL/GenBank/DDBJ whole genome shotgun (WGS) entry which is preliminary data.</text>
</comment>
<dbReference type="Pfam" id="PF00128">
    <property type="entry name" value="Alpha-amylase"/>
    <property type="match status" value="1"/>
</dbReference>
<feature type="chain" id="PRO_5016727559" description="pullulanase" evidence="10">
    <location>
        <begin position="25"/>
        <end position="1051"/>
    </location>
</feature>
<reference evidence="12 13" key="1">
    <citation type="submission" date="2018-05" db="EMBL/GenBank/DDBJ databases">
        <title>A metagenomic window into the 2 km-deep terrestrial subsurface aquifer revealed taxonomically and functionally diverse microbial community comprising novel uncultured bacterial lineages.</title>
        <authorList>
            <person name="Kadnikov V.V."/>
            <person name="Mardanov A.V."/>
            <person name="Beletsky A.V."/>
            <person name="Banks D."/>
            <person name="Pimenov N.V."/>
            <person name="Frank Y.A."/>
            <person name="Karnachuk O.V."/>
            <person name="Ravin N.V."/>
        </authorList>
    </citation>
    <scope>NUCLEOTIDE SEQUENCE [LARGE SCALE GENOMIC DNA]</scope>
    <source>
        <strain evidence="12">BY5</strain>
    </source>
</reference>
<dbReference type="Gene3D" id="2.60.40.1180">
    <property type="entry name" value="Golgi alpha-mannosidase II"/>
    <property type="match status" value="1"/>
</dbReference>
<feature type="region of interest" description="Disordered" evidence="9">
    <location>
        <begin position="302"/>
        <end position="435"/>
    </location>
</feature>
<name>A0A367ZKD2_9BACT</name>
<dbReference type="InterPro" id="IPR005323">
    <property type="entry name" value="CBM41_pullulanase"/>
</dbReference>
<dbReference type="SUPFAM" id="SSF81296">
    <property type="entry name" value="E set domains"/>
    <property type="match status" value="1"/>
</dbReference>
<keyword evidence="3" id="KW-0378">Hydrolase</keyword>
<dbReference type="Pfam" id="PF02922">
    <property type="entry name" value="CBM_48"/>
    <property type="match status" value="1"/>
</dbReference>
<dbReference type="InterPro" id="IPR017853">
    <property type="entry name" value="GH"/>
</dbReference>
<dbReference type="InterPro" id="IPR014756">
    <property type="entry name" value="Ig_E-set"/>
</dbReference>
<evidence type="ECO:0000313" key="12">
    <source>
        <dbReference type="EMBL" id="RCK77801.1"/>
    </source>
</evidence>
<dbReference type="EMBL" id="QOQW01000033">
    <property type="protein sequence ID" value="RCK77801.1"/>
    <property type="molecule type" value="Genomic_DNA"/>
</dbReference>
<dbReference type="Gene3D" id="2.60.40.1220">
    <property type="match status" value="1"/>
</dbReference>
<keyword evidence="4" id="KW-0326">Glycosidase</keyword>
<comment type="similarity">
    <text evidence="1">Belongs to the glycosyl hydrolase 13 family.</text>
</comment>
<feature type="domain" description="Glycosyl hydrolase family 13 catalytic" evidence="11">
    <location>
        <begin position="513"/>
        <end position="925"/>
    </location>
</feature>
<dbReference type="InterPro" id="IPR014755">
    <property type="entry name" value="Cu-Rt/internalin_Ig-like"/>
</dbReference>
<dbReference type="EC" id="3.2.1.41" evidence="6"/>
<evidence type="ECO:0000256" key="8">
    <source>
        <dbReference type="ARBA" id="ARBA00031076"/>
    </source>
</evidence>
<sequence length="1051" mass="113879">MPVSRPLVFVLFIAMLSTVLGANADVGSPTVHPSDPPASSPLPGFVRIHYQRTDDAYDRWGLWLWDDVRSPSSPWPSGAQPFTGRDAFGAWADVPLAAHPRKIGFLIIDRTTGDKEGGNKGAILQAGISHLYVKEGDDRVYLSPELRVTPALQAATVIGTGTVRVLIADAAALGDASPAPGLALTDVHGRTVPVTEVIASGPDTFVVKGEFALASDTPLTVSYEGKSVTAPLAWQVIDELYAYDGNDLGCIWHHGQAHLALWAPLATRVDLIVFDRHDQTREVGRMPLTRTDRGVWRAVVIPGALRPPGPPAPEPAAAPRGGLPEGQGAHPDGNLGSPATSLASPTDPAGLNTAMAPAPAFDSSSLGTATTSAPPGSEALALGSAVPPTANATPPSHQADQGHSSTGDNRPSAVEPPAPPSPPPPPPPPPPADIRGYFYQFEVTNPGRPPKRVLDPYARSMAPVTVDPTGASPGPSGDWVGKAAFVDPDAIGPEPSPARLEGYAKREDAIIYEVHVRDFTSDPNIAGELKARWGSFAAFRERLGYLKDLGVTHIQLLPVMAWYFGDETRMHERELEWSTRGNQYNWGYDPQSYFSLDGAYSERPEDPELRIAEFKELVDAIHAAGMGVILDVVYTHMAKADFLDDIVPDYFFFKDPRGTLLGDFGNNLATNRKMAAKLITDSVAYWFRQYKIDGMRWDMMGDATRDAVEQAYAVAAAINPRALFLGEGWRTFKGHLEDPALAGLGADQDWMAHTDRVGVFSDEFRNELKSGFGCEGQPRFLTGGPRDLGRLFNALKAQPSNTPSTAPGDMVQYIEAHDNLTLHDVIAQAIRKDPEVPAHQLEIQRRIRLGNAMVLLAQGTAFLHAGQEWGRTKQWLGPGRPEQKFHTFVDAAGQPFRHPYFIYDSYDSSDAVNRFDWTRATDAARFPEQATTRAFTRGLIALRRSSDAFRLGSKEQVDRQVIRLEAPELAAEDLVLAWRCTATTGETYRIFVNADTRPRSLTPPASDLPAGHDVVVDATRAGTAPLEAPAGFTIEGSTITLDPLTVVIFRR</sequence>
<dbReference type="PANTHER" id="PTHR43002">
    <property type="entry name" value="GLYCOGEN DEBRANCHING ENZYME"/>
    <property type="match status" value="1"/>
</dbReference>
<proteinExistence type="inferred from homology"/>